<dbReference type="Pfam" id="PF18943">
    <property type="entry name" value="DUF5690"/>
    <property type="match status" value="1"/>
</dbReference>
<dbReference type="InterPro" id="IPR043745">
    <property type="entry name" value="DUF5690"/>
</dbReference>
<keyword evidence="1" id="KW-0472">Membrane</keyword>
<feature type="transmembrane region" description="Helical" evidence="1">
    <location>
        <begin position="259"/>
        <end position="282"/>
    </location>
</feature>
<feature type="transmembrane region" description="Helical" evidence="1">
    <location>
        <begin position="49"/>
        <end position="70"/>
    </location>
</feature>
<feature type="transmembrane region" description="Helical" evidence="1">
    <location>
        <begin position="12"/>
        <end position="37"/>
    </location>
</feature>
<dbReference type="SUPFAM" id="SSF103473">
    <property type="entry name" value="MFS general substrate transporter"/>
    <property type="match status" value="1"/>
</dbReference>
<reference evidence="2" key="1">
    <citation type="submission" date="2018-10" db="EMBL/GenBank/DDBJ databases">
        <title>Hidden diversity of soil giant viruses.</title>
        <authorList>
            <person name="Schulz F."/>
            <person name="Alteio L."/>
            <person name="Goudeau D."/>
            <person name="Ryan E.M."/>
            <person name="Malmstrom R.R."/>
            <person name="Blanchard J."/>
            <person name="Woyke T."/>
        </authorList>
    </citation>
    <scope>NUCLEOTIDE SEQUENCE</scope>
    <source>
        <strain evidence="2">EDV1</strain>
    </source>
</reference>
<evidence type="ECO:0000256" key="1">
    <source>
        <dbReference type="SAM" id="Phobius"/>
    </source>
</evidence>
<organism evidence="2">
    <name type="scientific">Edafosvirus sp</name>
    <dbReference type="NCBI Taxonomy" id="2487765"/>
    <lineage>
        <taxon>Viruses</taxon>
        <taxon>Varidnaviria</taxon>
        <taxon>Bamfordvirae</taxon>
        <taxon>Nucleocytoviricota</taxon>
        <taxon>Megaviricetes</taxon>
        <taxon>Imitervirales</taxon>
        <taxon>Mimiviridae</taxon>
        <taxon>Klosneuvirinae</taxon>
    </lineage>
</organism>
<feature type="transmembrane region" description="Helical" evidence="1">
    <location>
        <begin position="352"/>
        <end position="374"/>
    </location>
</feature>
<protein>
    <recommendedName>
        <fullName evidence="3">MFS transporter</fullName>
    </recommendedName>
</protein>
<name>A0A3G4ZSM6_9VIRU</name>
<feature type="transmembrane region" description="Helical" evidence="1">
    <location>
        <begin position="132"/>
        <end position="153"/>
    </location>
</feature>
<evidence type="ECO:0000313" key="2">
    <source>
        <dbReference type="EMBL" id="AYV77910.1"/>
    </source>
</evidence>
<sequence>MDCFKNNYITAIYLAVISSMTYFCQYFISTSMFAGAFTTNSILGTTKNALVISQSLSYIMGYIIGFFVLTKIDKENIFKYFIITIFGSFIPMLLFLTSSPLLQIIGTYISGIFITNIWGFIIFYVEGRYASSIIVMIIYMLLIIAGGFAKSMGTLMLSNDINENLMTVYCSIIGLVGCLFFAYLLNESPERSADEEKSKSSRKTGNDTATTQMEFIDKYKIGLITNSIAYGFISSYRKYRDYYQLELWTELMGKDFDAGIYSYSDVIISIVVTLIYCLIIYIKSDLISFFVLLVIMMGGSIIIIISTIVYSYQTYKPFVWIVVTGIGVYMAYVPPGVLLYDKLISATKTQISIVPIIFLSEMIAQVVTLITILIKSNVYNNYSYVSYFINISYIFGAIVVLGMIISMYNFRKLQNETHKEIQNSVPESIV</sequence>
<evidence type="ECO:0008006" key="3">
    <source>
        <dbReference type="Google" id="ProtNLM"/>
    </source>
</evidence>
<feature type="transmembrane region" description="Helical" evidence="1">
    <location>
        <begin position="165"/>
        <end position="185"/>
    </location>
</feature>
<keyword evidence="1" id="KW-1133">Transmembrane helix</keyword>
<feature type="transmembrane region" description="Helical" evidence="1">
    <location>
        <begin position="221"/>
        <end position="239"/>
    </location>
</feature>
<keyword evidence="1" id="KW-0812">Transmembrane</keyword>
<feature type="transmembrane region" description="Helical" evidence="1">
    <location>
        <begin position="289"/>
        <end position="312"/>
    </location>
</feature>
<proteinExistence type="predicted"/>
<feature type="transmembrane region" description="Helical" evidence="1">
    <location>
        <begin position="102"/>
        <end position="125"/>
    </location>
</feature>
<gene>
    <name evidence="2" type="ORF">Edafosvirus2_89</name>
</gene>
<feature type="transmembrane region" description="Helical" evidence="1">
    <location>
        <begin position="386"/>
        <end position="410"/>
    </location>
</feature>
<dbReference type="InterPro" id="IPR036259">
    <property type="entry name" value="MFS_trans_sf"/>
</dbReference>
<feature type="transmembrane region" description="Helical" evidence="1">
    <location>
        <begin position="77"/>
        <end position="96"/>
    </location>
</feature>
<feature type="transmembrane region" description="Helical" evidence="1">
    <location>
        <begin position="318"/>
        <end position="340"/>
    </location>
</feature>
<accession>A0A3G4ZSM6</accession>
<dbReference type="EMBL" id="MK072067">
    <property type="protein sequence ID" value="AYV77910.1"/>
    <property type="molecule type" value="Genomic_DNA"/>
</dbReference>